<dbReference type="GO" id="GO:0005886">
    <property type="term" value="C:plasma membrane"/>
    <property type="evidence" value="ECO:0007669"/>
    <property type="project" value="TreeGrafter"/>
</dbReference>
<organism evidence="7 8">
    <name type="scientific">Phomopsis amygdali</name>
    <name type="common">Fusicoccum amygdali</name>
    <dbReference type="NCBI Taxonomy" id="1214568"/>
    <lineage>
        <taxon>Eukaryota</taxon>
        <taxon>Fungi</taxon>
        <taxon>Dikarya</taxon>
        <taxon>Ascomycota</taxon>
        <taxon>Pezizomycotina</taxon>
        <taxon>Sordariomycetes</taxon>
        <taxon>Sordariomycetidae</taxon>
        <taxon>Diaporthales</taxon>
        <taxon>Diaporthaceae</taxon>
        <taxon>Diaporthe</taxon>
    </lineage>
</organism>
<keyword evidence="8" id="KW-1185">Reference proteome</keyword>
<dbReference type="GO" id="GO:0015123">
    <property type="term" value="F:acetate transmembrane transporter activity"/>
    <property type="evidence" value="ECO:0007669"/>
    <property type="project" value="TreeGrafter"/>
</dbReference>
<evidence type="ECO:0000256" key="5">
    <source>
        <dbReference type="ARBA" id="ARBA00023136"/>
    </source>
</evidence>
<dbReference type="PANTHER" id="PTHR31123">
    <property type="entry name" value="ACCUMULATION OF DYADS PROTEIN 2-RELATED"/>
    <property type="match status" value="1"/>
</dbReference>
<evidence type="ECO:0000256" key="6">
    <source>
        <dbReference type="SAM" id="Phobius"/>
    </source>
</evidence>
<feature type="transmembrane region" description="Helical" evidence="6">
    <location>
        <begin position="110"/>
        <end position="132"/>
    </location>
</feature>
<reference evidence="7" key="1">
    <citation type="submission" date="2023-06" db="EMBL/GenBank/DDBJ databases">
        <authorList>
            <person name="Noh H."/>
        </authorList>
    </citation>
    <scope>NUCLEOTIDE SEQUENCE</scope>
    <source>
        <strain evidence="7">DUCC20226</strain>
    </source>
</reference>
<protein>
    <submittedName>
        <fullName evidence="7">Uncharacterized protein</fullName>
    </submittedName>
</protein>
<evidence type="ECO:0000256" key="1">
    <source>
        <dbReference type="ARBA" id="ARBA00004141"/>
    </source>
</evidence>
<dbReference type="Proteomes" id="UP001265746">
    <property type="component" value="Unassembled WGS sequence"/>
</dbReference>
<comment type="subcellular location">
    <subcellularLocation>
        <location evidence="1">Membrane</location>
        <topology evidence="1">Multi-pass membrane protein</topology>
    </subcellularLocation>
</comment>
<feature type="transmembrane region" description="Helical" evidence="6">
    <location>
        <begin position="171"/>
        <end position="191"/>
    </location>
</feature>
<keyword evidence="4 6" id="KW-1133">Transmembrane helix</keyword>
<dbReference type="EMBL" id="JAUJFL010000007">
    <property type="protein sequence ID" value="KAK2599534.1"/>
    <property type="molecule type" value="Genomic_DNA"/>
</dbReference>
<dbReference type="AlphaFoldDB" id="A0AAD9S5A4"/>
<evidence type="ECO:0000256" key="4">
    <source>
        <dbReference type="ARBA" id="ARBA00022989"/>
    </source>
</evidence>
<feature type="transmembrane region" description="Helical" evidence="6">
    <location>
        <begin position="144"/>
        <end position="165"/>
    </location>
</feature>
<name>A0AAD9S5A4_PHOAM</name>
<evidence type="ECO:0000256" key="3">
    <source>
        <dbReference type="ARBA" id="ARBA00022692"/>
    </source>
</evidence>
<evidence type="ECO:0000256" key="2">
    <source>
        <dbReference type="ARBA" id="ARBA00005587"/>
    </source>
</evidence>
<feature type="transmembrane region" description="Helical" evidence="6">
    <location>
        <begin position="203"/>
        <end position="222"/>
    </location>
</feature>
<evidence type="ECO:0000313" key="8">
    <source>
        <dbReference type="Proteomes" id="UP001265746"/>
    </source>
</evidence>
<comment type="similarity">
    <text evidence="2">Belongs to the acetate uptake transporter (AceTr) (TC 2.A.96) family.</text>
</comment>
<keyword evidence="3 6" id="KW-0812">Transmembrane</keyword>
<comment type="caution">
    <text evidence="7">The sequence shown here is derived from an EMBL/GenBank/DDBJ whole genome shotgun (WGS) entry which is preliminary data.</text>
</comment>
<feature type="transmembrane region" description="Helical" evidence="6">
    <location>
        <begin position="80"/>
        <end position="98"/>
    </location>
</feature>
<keyword evidence="5 6" id="KW-0472">Membrane</keyword>
<feature type="transmembrane region" description="Helical" evidence="6">
    <location>
        <begin position="46"/>
        <end position="68"/>
    </location>
</feature>
<accession>A0AAD9S5A4</accession>
<sequence>MSGISASELAQDEILKTSVTRSDPENQLNAPFILYEPLPIIKKKSLGAGSILPIGAFATTLTTLSLSLMEWRGVTTTNVYIANFFFIAAFGLVVTAQWELAIGNGLAYSIYSAFGLFYAGYGAMITPSFGVADAYGDDAQQYNNAVGFFMILWTVFVFALLIAVIPTNLTFIIIFIFLVLGFLFVASSYFAAADGHLAASVNLKKAGGVFCFLAGLGGWYLTFHHLTAESLLDIPLGDTSRYFGKKNK</sequence>
<dbReference type="Pfam" id="PF01184">
    <property type="entry name" value="Gpr1_Fun34_YaaH"/>
    <property type="match status" value="1"/>
</dbReference>
<evidence type="ECO:0000313" key="7">
    <source>
        <dbReference type="EMBL" id="KAK2599534.1"/>
    </source>
</evidence>
<dbReference type="InterPro" id="IPR000791">
    <property type="entry name" value="Gpr1/Fun34/SatP-like"/>
</dbReference>
<gene>
    <name evidence="7" type="ORF">N8I77_011282</name>
</gene>
<dbReference type="PANTHER" id="PTHR31123:SF7">
    <property type="entry name" value="MARVEL DOMAIN-CONTAINING PROTEIN"/>
    <property type="match status" value="1"/>
</dbReference>
<proteinExistence type="inferred from homology"/>
<dbReference type="InterPro" id="IPR051633">
    <property type="entry name" value="AceTr"/>
</dbReference>